<dbReference type="InterPro" id="IPR018544">
    <property type="entry name" value="KICS_2"/>
</dbReference>
<dbReference type="SUPFAM" id="SSF158548">
    <property type="entry name" value="FLJ32549 domain-like"/>
    <property type="match status" value="1"/>
</dbReference>
<dbReference type="EMBL" id="QKWP01000468">
    <property type="protein sequence ID" value="RIB19524.1"/>
    <property type="molecule type" value="Genomic_DNA"/>
</dbReference>
<evidence type="ECO:0000313" key="1">
    <source>
        <dbReference type="EMBL" id="RIB19524.1"/>
    </source>
</evidence>
<dbReference type="GO" id="GO:1904262">
    <property type="term" value="P:negative regulation of TORC1 signaling"/>
    <property type="evidence" value="ECO:0007669"/>
    <property type="project" value="TreeGrafter"/>
</dbReference>
<accession>A0A397VAK5</accession>
<dbReference type="GO" id="GO:0042149">
    <property type="term" value="P:cellular response to glucose starvation"/>
    <property type="evidence" value="ECO:0007669"/>
    <property type="project" value="TreeGrafter"/>
</dbReference>
<comment type="caution">
    <text evidence="1">The sequence shown here is derived from an EMBL/GenBank/DDBJ whole genome shotgun (WGS) entry which is preliminary data.</text>
</comment>
<proteinExistence type="predicted"/>
<dbReference type="GO" id="GO:0061462">
    <property type="term" value="P:protein localization to lysosome"/>
    <property type="evidence" value="ECO:0007669"/>
    <property type="project" value="TreeGrafter"/>
</dbReference>
<feature type="non-terminal residue" evidence="1">
    <location>
        <position position="443"/>
    </location>
</feature>
<reference evidence="1 2" key="1">
    <citation type="submission" date="2018-06" db="EMBL/GenBank/DDBJ databases">
        <title>Comparative genomics reveals the genomic features of Rhizophagus irregularis, R. cerebriforme, R. diaphanum and Gigaspora rosea, and their symbiotic lifestyle signature.</title>
        <authorList>
            <person name="Morin E."/>
            <person name="San Clemente H."/>
            <person name="Chen E.C.H."/>
            <person name="De La Providencia I."/>
            <person name="Hainaut M."/>
            <person name="Kuo A."/>
            <person name="Kohler A."/>
            <person name="Murat C."/>
            <person name="Tang N."/>
            <person name="Roy S."/>
            <person name="Loubradou J."/>
            <person name="Henrissat B."/>
            <person name="Grigoriev I.V."/>
            <person name="Corradi N."/>
            <person name="Roux C."/>
            <person name="Martin F.M."/>
        </authorList>
    </citation>
    <scope>NUCLEOTIDE SEQUENCE [LARGE SCALE GENOMIC DNA]</scope>
    <source>
        <strain evidence="1 2">DAOM 194757</strain>
    </source>
</reference>
<protein>
    <submittedName>
        <fullName evidence="1">Uncharacterized protein</fullName>
    </submittedName>
</protein>
<dbReference type="OrthoDB" id="18134at2759"/>
<gene>
    <name evidence="1" type="ORF">C2G38_2082850</name>
</gene>
<dbReference type="STRING" id="44941.A0A397VAK5"/>
<dbReference type="GO" id="GO:0034198">
    <property type="term" value="P:cellular response to amino acid starvation"/>
    <property type="evidence" value="ECO:0007669"/>
    <property type="project" value="TreeGrafter"/>
</dbReference>
<sequence length="443" mass="51065">MKEMKEYFQALGCFDYNAANKIANRITKTNSTIGQVLLIIAKCEQSYTSLEYLKIKFFRREDYSNTDVTNSIMNLIRSPLLTNANNNGDQIDSEYLNKLFQSLINFIMIRRAQIAIYRAMPNSFSDINSEHILSEIESIITKTVEKNSCEDLGPLGIGAEKELMILKHLFMARKAIISYNFKDSSIFLYTAKTLLSSWREVCSNQTYPEKSNKNEESVGPFVALQNFFTGQERQAKNVKRANASPNNMQWLDKFLSNLTAKMTLYFMNILLEREKKSGGDSKSLWRKFSDDYNYHGLIRNFRGRSGAHSIVLIYEINENIPFCQDGYSCVTSQYEKPTGTDSFPCIYSFPEEQPKEHWQSIISLFQEKNEKNQTPFTRSFPIHSFDKNTGCAYYFIRIDDHVIFVVLFTEKHSTPDNSTSEFIMSLANKLSGIDVLINLQKFG</sequence>
<dbReference type="Pfam" id="PF09404">
    <property type="entry name" value="C12orf66_like"/>
    <property type="match status" value="1"/>
</dbReference>
<name>A0A397VAK5_9GLOM</name>
<dbReference type="PANTHER" id="PTHR31581">
    <property type="entry name" value="KICSTOR COMPLEX PROTEIN C12ORF66"/>
    <property type="match status" value="1"/>
</dbReference>
<dbReference type="Proteomes" id="UP000266673">
    <property type="component" value="Unassembled WGS sequence"/>
</dbReference>
<dbReference type="SUPFAM" id="SSF160651">
    <property type="entry name" value="FLJ32549 C-terminal domain-like"/>
    <property type="match status" value="1"/>
</dbReference>
<keyword evidence="2" id="KW-1185">Reference proteome</keyword>
<evidence type="ECO:0000313" key="2">
    <source>
        <dbReference type="Proteomes" id="UP000266673"/>
    </source>
</evidence>
<dbReference type="AlphaFoldDB" id="A0A397VAK5"/>
<dbReference type="InterPro" id="IPR038060">
    <property type="entry name" value="C12orf66-like_central_sf"/>
</dbReference>
<dbReference type="Gene3D" id="1.10.3450.30">
    <property type="match status" value="1"/>
</dbReference>
<organism evidence="1 2">
    <name type="scientific">Gigaspora rosea</name>
    <dbReference type="NCBI Taxonomy" id="44941"/>
    <lineage>
        <taxon>Eukaryota</taxon>
        <taxon>Fungi</taxon>
        <taxon>Fungi incertae sedis</taxon>
        <taxon>Mucoromycota</taxon>
        <taxon>Glomeromycotina</taxon>
        <taxon>Glomeromycetes</taxon>
        <taxon>Diversisporales</taxon>
        <taxon>Gigasporaceae</taxon>
        <taxon>Gigaspora</taxon>
    </lineage>
</organism>
<dbReference type="PANTHER" id="PTHR31581:SF1">
    <property type="entry name" value="KICSTOR SUBUNIT 2"/>
    <property type="match status" value="1"/>
</dbReference>